<accession>A0A837RCZ8</accession>
<dbReference type="AlphaFoldDB" id="A0A837RCZ8"/>
<dbReference type="EMBL" id="AZCU01000007">
    <property type="protein sequence ID" value="KRK25621.1"/>
    <property type="molecule type" value="Genomic_DNA"/>
</dbReference>
<dbReference type="Proteomes" id="UP000051020">
    <property type="component" value="Unassembled WGS sequence"/>
</dbReference>
<proteinExistence type="predicted"/>
<protein>
    <submittedName>
        <fullName evidence="1">Uncharacterized protein</fullName>
    </submittedName>
</protein>
<name>A0A837RCZ8_LACPE</name>
<sequence length="54" mass="6277">MIGLDNWQTLTTTMTPKKIANDFAALASRGISHVPRSYEQVKYRQSYQKIQLNY</sequence>
<evidence type="ECO:0000313" key="2">
    <source>
        <dbReference type="Proteomes" id="UP000051020"/>
    </source>
</evidence>
<comment type="caution">
    <text evidence="1">The sequence shown here is derived from an EMBL/GenBank/DDBJ whole genome shotgun (WGS) entry which is preliminary data.</text>
</comment>
<gene>
    <name evidence="1" type="ORF">FD24_GL003119</name>
</gene>
<reference evidence="1 2" key="1">
    <citation type="journal article" date="2015" name="Genome Announc.">
        <title>Expanding the biotechnology potential of lactobacilli through comparative genomics of 213 strains and associated genera.</title>
        <authorList>
            <person name="Sun Z."/>
            <person name="Harris H.M."/>
            <person name="McCann A."/>
            <person name="Guo C."/>
            <person name="Argimon S."/>
            <person name="Zhang W."/>
            <person name="Yang X."/>
            <person name="Jeffery I.B."/>
            <person name="Cooney J.C."/>
            <person name="Kagawa T.F."/>
            <person name="Liu W."/>
            <person name="Song Y."/>
            <person name="Salvetti E."/>
            <person name="Wrobel A."/>
            <person name="Rasinkangas P."/>
            <person name="Parkhill J."/>
            <person name="Rea M.C."/>
            <person name="O'Sullivan O."/>
            <person name="Ritari J."/>
            <person name="Douillard F.P."/>
            <person name="Paul Ross R."/>
            <person name="Yang R."/>
            <person name="Briner A.E."/>
            <person name="Felis G.E."/>
            <person name="de Vos W.M."/>
            <person name="Barrangou R."/>
            <person name="Klaenhammer T.R."/>
            <person name="Caufield P.W."/>
            <person name="Cui Y."/>
            <person name="Zhang H."/>
            <person name="O'Toole P.W."/>
        </authorList>
    </citation>
    <scope>NUCLEOTIDE SEQUENCE [LARGE SCALE GENOMIC DNA]</scope>
    <source>
        <strain evidence="1 2">DSM 20314</strain>
    </source>
</reference>
<evidence type="ECO:0000313" key="1">
    <source>
        <dbReference type="EMBL" id="KRK25621.1"/>
    </source>
</evidence>
<organism evidence="1 2">
    <name type="scientific">Lactiplantibacillus pentosus DSM 20314</name>
    <dbReference type="NCBI Taxonomy" id="1423791"/>
    <lineage>
        <taxon>Bacteria</taxon>
        <taxon>Bacillati</taxon>
        <taxon>Bacillota</taxon>
        <taxon>Bacilli</taxon>
        <taxon>Lactobacillales</taxon>
        <taxon>Lactobacillaceae</taxon>
        <taxon>Lactiplantibacillus</taxon>
    </lineage>
</organism>